<accession>A0A1K2IGS3</accession>
<evidence type="ECO:0008006" key="3">
    <source>
        <dbReference type="Google" id="ProtNLM"/>
    </source>
</evidence>
<dbReference type="AlphaFoldDB" id="A0A1K2IGS3"/>
<reference evidence="1 2" key="1">
    <citation type="submission" date="2016-10" db="EMBL/GenBank/DDBJ databases">
        <authorList>
            <person name="de Groot N.N."/>
        </authorList>
    </citation>
    <scope>NUCLEOTIDE SEQUENCE [LARGE SCALE GENOMIC DNA]</scope>
    <source>
        <strain evidence="1 2">DSM 18180</strain>
    </source>
</reference>
<evidence type="ECO:0000313" key="2">
    <source>
        <dbReference type="Proteomes" id="UP000182544"/>
    </source>
</evidence>
<dbReference type="Proteomes" id="UP000182544">
    <property type="component" value="Unassembled WGS sequence"/>
</dbReference>
<sequence length="171" mass="19323">MKNLVIGLLFLGFTNLTFSQNDMAYVNVNPAIKFDVSKKSSSNLDFIKSLTSSDISKRIISFQKVVADYNIKADPVYIKNNKTTYTVTFKEATNEIENIYNKDGEILSSNQAFSNIRLPYRLSSKVALEHPGWSIKNVSCTIAYELGENTNIFYKVKLKNGSKTKTLKIIK</sequence>
<protein>
    <recommendedName>
        <fullName evidence="3">Nicotinate-nucleotide adenylyltransferase</fullName>
    </recommendedName>
</protein>
<name>A0A1K2IGS3_9FLAO</name>
<dbReference type="SUPFAM" id="SSF160574">
    <property type="entry name" value="BT0923-like"/>
    <property type="match status" value="1"/>
</dbReference>
<keyword evidence="2" id="KW-1185">Reference proteome</keyword>
<dbReference type="OrthoDB" id="1428473at2"/>
<evidence type="ECO:0000313" key="1">
    <source>
        <dbReference type="EMBL" id="SFZ91583.1"/>
    </source>
</evidence>
<organism evidence="1 2">
    <name type="scientific">Flaviramulus basaltis</name>
    <dbReference type="NCBI Taxonomy" id="369401"/>
    <lineage>
        <taxon>Bacteria</taxon>
        <taxon>Pseudomonadati</taxon>
        <taxon>Bacteroidota</taxon>
        <taxon>Flavobacteriia</taxon>
        <taxon>Flavobacteriales</taxon>
        <taxon>Flavobacteriaceae</taxon>
        <taxon>Flaviramulus</taxon>
    </lineage>
</organism>
<dbReference type="RefSeq" id="WP_072401147.1">
    <property type="nucleotide sequence ID" value="NZ_FPKV01000002.1"/>
</dbReference>
<proteinExistence type="predicted"/>
<dbReference type="STRING" id="369401.SAMN05428642_102149"/>
<gene>
    <name evidence="1" type="ORF">SAMN05428642_102149</name>
</gene>
<dbReference type="EMBL" id="FPKV01000002">
    <property type="protein sequence ID" value="SFZ91583.1"/>
    <property type="molecule type" value="Genomic_DNA"/>
</dbReference>